<name>A0ABT5XG99_9EURY</name>
<keyword evidence="1" id="KW-0813">Transport</keyword>
<sequence>MTDVIDATDRSWEEVVERSLTPVLAMFYSPTCPHCQTMMPYFEEYAADFAGKVKFVRIDVMVNSFVPERYGVMATPTFKLFCGGRPVQDLVGAAYPALLKRLVEEGVSTGAECGRKSTPIDYNVGYV</sequence>
<organism evidence="5 6">
    <name type="scientific">Candidatus Methanocrinis alkalitolerans</name>
    <dbReference type="NCBI Taxonomy" id="3033395"/>
    <lineage>
        <taxon>Archaea</taxon>
        <taxon>Methanobacteriati</taxon>
        <taxon>Methanobacteriota</taxon>
        <taxon>Stenosarchaea group</taxon>
        <taxon>Methanomicrobia</taxon>
        <taxon>Methanotrichales</taxon>
        <taxon>Methanotrichaceae</taxon>
        <taxon>Methanocrinis</taxon>
    </lineage>
</organism>
<dbReference type="InterPro" id="IPR017937">
    <property type="entry name" value="Thioredoxin_CS"/>
</dbReference>
<dbReference type="PROSITE" id="PS51352">
    <property type="entry name" value="THIOREDOXIN_2"/>
    <property type="match status" value="1"/>
</dbReference>
<protein>
    <submittedName>
        <fullName evidence="5">Thioredoxin family protein</fullName>
    </submittedName>
</protein>
<evidence type="ECO:0000256" key="1">
    <source>
        <dbReference type="ARBA" id="ARBA00022448"/>
    </source>
</evidence>
<dbReference type="CDD" id="cd02947">
    <property type="entry name" value="TRX_family"/>
    <property type="match status" value="1"/>
</dbReference>
<evidence type="ECO:0000256" key="2">
    <source>
        <dbReference type="ARBA" id="ARBA00022982"/>
    </source>
</evidence>
<gene>
    <name evidence="5" type="ORF">P0O24_07965</name>
</gene>
<evidence type="ECO:0000256" key="3">
    <source>
        <dbReference type="ARBA" id="ARBA00023157"/>
    </source>
</evidence>
<dbReference type="InterPro" id="IPR013766">
    <property type="entry name" value="Thioredoxin_domain"/>
</dbReference>
<proteinExistence type="predicted"/>
<dbReference type="EMBL" id="JARFPL010000022">
    <property type="protein sequence ID" value="MDF0593517.1"/>
    <property type="molecule type" value="Genomic_DNA"/>
</dbReference>
<dbReference type="Proteomes" id="UP001215956">
    <property type="component" value="Unassembled WGS sequence"/>
</dbReference>
<dbReference type="Pfam" id="PF00085">
    <property type="entry name" value="Thioredoxin"/>
    <property type="match status" value="1"/>
</dbReference>
<evidence type="ECO:0000313" key="6">
    <source>
        <dbReference type="Proteomes" id="UP001215956"/>
    </source>
</evidence>
<dbReference type="PANTHER" id="PTHR45663:SF11">
    <property type="entry name" value="GEO12009P1"/>
    <property type="match status" value="1"/>
</dbReference>
<feature type="domain" description="Thioredoxin" evidence="4">
    <location>
        <begin position="1"/>
        <end position="108"/>
    </location>
</feature>
<comment type="caution">
    <text evidence="5">The sequence shown here is derived from an EMBL/GenBank/DDBJ whole genome shotgun (WGS) entry which is preliminary data.</text>
</comment>
<dbReference type="PROSITE" id="PS00194">
    <property type="entry name" value="THIOREDOXIN_1"/>
    <property type="match status" value="1"/>
</dbReference>
<dbReference type="InterPro" id="IPR036249">
    <property type="entry name" value="Thioredoxin-like_sf"/>
</dbReference>
<dbReference type="RefSeq" id="WP_316969222.1">
    <property type="nucleotide sequence ID" value="NZ_JARFPL010000022.1"/>
</dbReference>
<dbReference type="PANTHER" id="PTHR45663">
    <property type="entry name" value="GEO12009P1"/>
    <property type="match status" value="1"/>
</dbReference>
<keyword evidence="2" id="KW-0249">Electron transport</keyword>
<evidence type="ECO:0000259" key="4">
    <source>
        <dbReference type="PROSITE" id="PS51352"/>
    </source>
</evidence>
<accession>A0ABT5XG99</accession>
<dbReference type="SUPFAM" id="SSF52833">
    <property type="entry name" value="Thioredoxin-like"/>
    <property type="match status" value="1"/>
</dbReference>
<keyword evidence="6" id="KW-1185">Reference proteome</keyword>
<dbReference type="Gene3D" id="3.40.30.10">
    <property type="entry name" value="Glutaredoxin"/>
    <property type="match status" value="1"/>
</dbReference>
<evidence type="ECO:0000313" key="5">
    <source>
        <dbReference type="EMBL" id="MDF0593517.1"/>
    </source>
</evidence>
<reference evidence="5 6" key="1">
    <citation type="submission" date="2023-03" db="EMBL/GenBank/DDBJ databases">
        <title>Whole genome sequencing of Methanotrichaceae archaeon M04Ac.</title>
        <authorList>
            <person name="Khomyakova M.A."/>
            <person name="Merkel A.Y."/>
            <person name="Slobodkin A.I."/>
        </authorList>
    </citation>
    <scope>NUCLEOTIDE SEQUENCE [LARGE SCALE GENOMIC DNA]</scope>
    <source>
        <strain evidence="5 6">M04Ac</strain>
    </source>
</reference>
<keyword evidence="3" id="KW-1015">Disulfide bond</keyword>